<dbReference type="InterPro" id="IPR046338">
    <property type="entry name" value="GAIN_dom_sf"/>
</dbReference>
<accession>A0AAD8DUU7</accession>
<dbReference type="Gene3D" id="2.60.220.50">
    <property type="match status" value="1"/>
</dbReference>
<evidence type="ECO:0000256" key="4">
    <source>
        <dbReference type="ARBA" id="ARBA00023136"/>
    </source>
</evidence>
<feature type="transmembrane region" description="Helical" evidence="7">
    <location>
        <begin position="1019"/>
        <end position="1038"/>
    </location>
</feature>
<dbReference type="CDD" id="cd15040">
    <property type="entry name" value="7tmB2_Adhesion"/>
    <property type="match status" value="1"/>
</dbReference>
<evidence type="ECO:0000256" key="1">
    <source>
        <dbReference type="ARBA" id="ARBA00004141"/>
    </source>
</evidence>
<organism evidence="11 12">
    <name type="scientific">Mythimna separata</name>
    <name type="common">Oriental armyworm</name>
    <name type="synonym">Pseudaletia separata</name>
    <dbReference type="NCBI Taxonomy" id="271217"/>
    <lineage>
        <taxon>Eukaryota</taxon>
        <taxon>Metazoa</taxon>
        <taxon>Ecdysozoa</taxon>
        <taxon>Arthropoda</taxon>
        <taxon>Hexapoda</taxon>
        <taxon>Insecta</taxon>
        <taxon>Pterygota</taxon>
        <taxon>Neoptera</taxon>
        <taxon>Endopterygota</taxon>
        <taxon>Lepidoptera</taxon>
        <taxon>Glossata</taxon>
        <taxon>Ditrysia</taxon>
        <taxon>Noctuoidea</taxon>
        <taxon>Noctuidae</taxon>
        <taxon>Noctuinae</taxon>
        <taxon>Hadenini</taxon>
        <taxon>Mythimna</taxon>
    </lineage>
</organism>
<feature type="domain" description="G-protein coupled receptors family 2 profile 2" evidence="10">
    <location>
        <begin position="982"/>
        <end position="1230"/>
    </location>
</feature>
<dbReference type="PROSITE" id="PS50221">
    <property type="entry name" value="GAIN_B"/>
    <property type="match status" value="1"/>
</dbReference>
<keyword evidence="12" id="KW-1185">Reference proteome</keyword>
<feature type="transmembrane region" description="Helical" evidence="7">
    <location>
        <begin position="1179"/>
        <end position="1201"/>
    </location>
</feature>
<feature type="domain" description="GAIN-B" evidence="9">
    <location>
        <begin position="789"/>
        <end position="975"/>
    </location>
</feature>
<keyword evidence="3 7" id="KW-1133">Transmembrane helix</keyword>
<dbReference type="GO" id="GO:0004930">
    <property type="term" value="F:G protein-coupled receptor activity"/>
    <property type="evidence" value="ECO:0007669"/>
    <property type="project" value="InterPro"/>
</dbReference>
<evidence type="ECO:0000256" key="6">
    <source>
        <dbReference type="SAM" id="MobiDB-lite"/>
    </source>
</evidence>
<gene>
    <name evidence="11" type="ORF">PYW07_004181</name>
</gene>
<evidence type="ECO:0000259" key="10">
    <source>
        <dbReference type="PROSITE" id="PS50261"/>
    </source>
</evidence>
<dbReference type="InterPro" id="IPR000203">
    <property type="entry name" value="GPS"/>
</dbReference>
<feature type="transmembrane region" description="Helical" evidence="7">
    <location>
        <begin position="984"/>
        <end position="1007"/>
    </location>
</feature>
<feature type="region of interest" description="Disordered" evidence="6">
    <location>
        <begin position="1254"/>
        <end position="1292"/>
    </location>
</feature>
<dbReference type="PANTHER" id="PTHR45692">
    <property type="entry name" value="G_PROTEIN_RECEP_F2_4 DOMAIN-CONTAINING PROTEIN"/>
    <property type="match status" value="1"/>
</dbReference>
<dbReference type="PROSITE" id="PS50261">
    <property type="entry name" value="G_PROTEIN_RECEP_F2_4"/>
    <property type="match status" value="1"/>
</dbReference>
<protein>
    <submittedName>
        <fullName evidence="11">Uncharacterized protein</fullName>
    </submittedName>
</protein>
<sequence>MKMVPPHRIPTLATLILLLLLQPTLEAKESKRKVICPIGFQITYSNIDGKPLCYRLKGPERLTDKYVGCTGNLYTYKLYNSLNMTKSELVLWTEYKSLYRGGPFIDYSFTKSTGSLLESTFEVDNPQKSIEEELCVVVDPVSNFTATRCDDEFYRYCLVKPYVDEDSMSKEGCDELSGSWRFWSPKATCLIPAIPIRGGAVRATWLQAKEICEKKGGTVLYNGWRYSNNPLLHISGSLPVYPLGITYDPQRHSHIVNEDATTPPAEWGLEDTIEMVSGNETSYGAIRNDIWELVNSSYVFYDVICEKNVDLRKVEMVVSADEQNKLILTVGDDVDKENIYCFTDSETFSPTPVKISFDDIHNKILSYVLKPIGDGYYWCVHIDSKKYLVSESNKALWIREEQSLRYNFAVKLTLKKEYRFDTVEALKKTWKEKLREYIFYSTNYYKINGGLEQIQDPKTFEGILRNFKSAHPDLNPKDKDVLYGLKVKKIFLDGKTVVLHLNLNPRMKPVQPATWDGIEIIYMKPVYYCTTNNHEFVESITVQCQIHTCVGNFNDGVQVVTTIDENCSQSTLVPTAYYPGILTSRSGRKPPNAIDKLQMDTSDSNSDETTTTFTPSPPPETIATESDIGNTTASNSTVGGDNATITTSIITAEPPTDISTSTITTTTDDSSDETVTETTSETATTVFKTTTTPEPVITEIPIIIVPTVSTPAWTAPPTPPPPSEQLQQVMDELQSLIDNETVPLLVEDIKTAFDQVDGFLEENVDLSIPGELLHLLDGIGSRLDLGDSENATTIRSNIALLVTNADPKTPVKGLRIAARENDTFVEGAFEILRDEFDTANLQLENSEAVVKLPDSVATSSRRISFVVFRNDRAFHTKSPDDSYVNSRVLSVNVENVTEFDKGESVDIHFSSIGTGPGRNQSRACAYWHFLEGGQGYWSQEGCVFIRATRPGVLDTCRCTHLTHFAEILVPRAVFSEANEQALEILSLIGCCLSMFGLVVIGITAALFRSWRRDFSNKIWLQLCISILILMICFIVIVFAKFEHYGIPCMLVGVLLHYSVLASFCWMLVAAVLSYRRLVLVFSRDASHKLLRASAFSWGVPCAIVGILLSVAPHSYAGRFEEKTPTGAFCYPSGLGLWLGVYAPIAVMLLANWTLFVLIVRSVFATNRTITRHGDTNEAVRCASVSCLLVFLFGLPWIFGLFAYNLVLAYLFALTATFQGFVLFIFFVVGNKKTRDLWLNKLKIKQTRKIPVTSSTYTNRSTGPGFRGAPQSSVEAKVSKPRSLSTPDDSRFS</sequence>
<reference evidence="11" key="1">
    <citation type="submission" date="2023-03" db="EMBL/GenBank/DDBJ databases">
        <title>Chromosome-level genomes of two armyworms, Mythimna separata and Mythimna loreyi, provide insights into the biosynthesis and reception of sex pheromones.</title>
        <authorList>
            <person name="Zhao H."/>
        </authorList>
    </citation>
    <scope>NUCLEOTIDE SEQUENCE</scope>
    <source>
        <strain evidence="11">BeijingLab</strain>
        <tissue evidence="11">Pupa</tissue>
    </source>
</reference>
<feature type="compositionally biased region" description="Low complexity" evidence="6">
    <location>
        <begin position="653"/>
        <end position="668"/>
    </location>
</feature>
<feature type="compositionally biased region" description="Low complexity" evidence="6">
    <location>
        <begin position="600"/>
        <end position="614"/>
    </location>
</feature>
<comment type="caution">
    <text evidence="11">The sequence shown here is derived from an EMBL/GenBank/DDBJ whole genome shotgun (WGS) entry which is preliminary data.</text>
</comment>
<feature type="transmembrane region" description="Helical" evidence="7">
    <location>
        <begin position="1044"/>
        <end position="1074"/>
    </location>
</feature>
<dbReference type="InterPro" id="IPR057244">
    <property type="entry name" value="GAIN_B"/>
</dbReference>
<name>A0AAD8DUU7_MYTSE</name>
<evidence type="ECO:0000256" key="3">
    <source>
        <dbReference type="ARBA" id="ARBA00022989"/>
    </source>
</evidence>
<dbReference type="Pfam" id="PF00002">
    <property type="entry name" value="7tm_2"/>
    <property type="match status" value="1"/>
</dbReference>
<feature type="region of interest" description="Disordered" evidence="6">
    <location>
        <begin position="582"/>
        <end position="684"/>
    </location>
</feature>
<proteinExistence type="predicted"/>
<dbReference type="InterPro" id="IPR000832">
    <property type="entry name" value="GPCR_2_secretin-like"/>
</dbReference>
<dbReference type="Pfam" id="PF01825">
    <property type="entry name" value="GPS"/>
    <property type="match status" value="1"/>
</dbReference>
<evidence type="ECO:0000259" key="9">
    <source>
        <dbReference type="PROSITE" id="PS50221"/>
    </source>
</evidence>
<evidence type="ECO:0000256" key="2">
    <source>
        <dbReference type="ARBA" id="ARBA00022692"/>
    </source>
</evidence>
<dbReference type="GO" id="GO:0007166">
    <property type="term" value="P:cell surface receptor signaling pathway"/>
    <property type="evidence" value="ECO:0007669"/>
    <property type="project" value="InterPro"/>
</dbReference>
<feature type="compositionally biased region" description="Polar residues" evidence="6">
    <location>
        <begin position="623"/>
        <end position="650"/>
    </location>
</feature>
<evidence type="ECO:0000256" key="7">
    <source>
        <dbReference type="SAM" id="Phobius"/>
    </source>
</evidence>
<evidence type="ECO:0000313" key="11">
    <source>
        <dbReference type="EMBL" id="KAJ8723001.1"/>
    </source>
</evidence>
<feature type="signal peptide" evidence="8">
    <location>
        <begin position="1"/>
        <end position="27"/>
    </location>
</feature>
<feature type="transmembrane region" description="Helical" evidence="7">
    <location>
        <begin position="1094"/>
        <end position="1116"/>
    </location>
</feature>
<keyword evidence="5" id="KW-1015">Disulfide bond</keyword>
<dbReference type="GO" id="GO:0016020">
    <property type="term" value="C:membrane"/>
    <property type="evidence" value="ECO:0007669"/>
    <property type="project" value="UniProtKB-SubCell"/>
</dbReference>
<keyword evidence="2 7" id="KW-0812">Transmembrane</keyword>
<dbReference type="SMART" id="SM00303">
    <property type="entry name" value="GPS"/>
    <property type="match status" value="1"/>
</dbReference>
<feature type="transmembrane region" description="Helical" evidence="7">
    <location>
        <begin position="1207"/>
        <end position="1228"/>
    </location>
</feature>
<dbReference type="PANTHER" id="PTHR45692:SF1">
    <property type="entry name" value="G-PROTEIN COUPLED RECEPTORS FAMILY 2 PROFILE 2 DOMAIN-CONTAINING PROTEIN"/>
    <property type="match status" value="1"/>
</dbReference>
<dbReference type="PRINTS" id="PR00249">
    <property type="entry name" value="GPCRSECRETIN"/>
</dbReference>
<evidence type="ECO:0000256" key="8">
    <source>
        <dbReference type="SAM" id="SignalP"/>
    </source>
</evidence>
<keyword evidence="8" id="KW-0732">Signal</keyword>
<feature type="chain" id="PRO_5042293317" evidence="8">
    <location>
        <begin position="28"/>
        <end position="1292"/>
    </location>
</feature>
<dbReference type="Gene3D" id="1.20.1070.10">
    <property type="entry name" value="Rhodopsin 7-helix transmembrane proteins"/>
    <property type="match status" value="1"/>
</dbReference>
<feature type="transmembrane region" description="Helical" evidence="7">
    <location>
        <begin position="1136"/>
        <end position="1159"/>
    </location>
</feature>
<dbReference type="SUPFAM" id="SSF81321">
    <property type="entry name" value="Family A G protein-coupled receptor-like"/>
    <property type="match status" value="1"/>
</dbReference>
<dbReference type="InterPro" id="IPR017981">
    <property type="entry name" value="GPCR_2-like_7TM"/>
</dbReference>
<dbReference type="Proteomes" id="UP001231518">
    <property type="component" value="Chromosome 15"/>
</dbReference>
<keyword evidence="4 7" id="KW-0472">Membrane</keyword>
<evidence type="ECO:0000313" key="12">
    <source>
        <dbReference type="Proteomes" id="UP001231518"/>
    </source>
</evidence>
<comment type="subcellular location">
    <subcellularLocation>
        <location evidence="1">Membrane</location>
        <topology evidence="1">Multi-pass membrane protein</topology>
    </subcellularLocation>
</comment>
<evidence type="ECO:0000256" key="5">
    <source>
        <dbReference type="ARBA" id="ARBA00023157"/>
    </source>
</evidence>
<dbReference type="EMBL" id="JARGEI010000012">
    <property type="protein sequence ID" value="KAJ8723001.1"/>
    <property type="molecule type" value="Genomic_DNA"/>
</dbReference>